<dbReference type="InterPro" id="IPR010232">
    <property type="entry name" value="UbiB"/>
</dbReference>
<evidence type="ECO:0000313" key="15">
    <source>
        <dbReference type="EMBL" id="KXU38968.1"/>
    </source>
</evidence>
<dbReference type="Proteomes" id="UP000072660">
    <property type="component" value="Unassembled WGS sequence"/>
</dbReference>
<dbReference type="InterPro" id="IPR050154">
    <property type="entry name" value="UbiB_kinase"/>
</dbReference>
<dbReference type="GO" id="GO:0016301">
    <property type="term" value="F:kinase activity"/>
    <property type="evidence" value="ECO:0007669"/>
    <property type="project" value="UniProtKB-KW"/>
</dbReference>
<dbReference type="UniPathway" id="UPA00232"/>
<feature type="transmembrane region" description="Helical" evidence="13">
    <location>
        <begin position="507"/>
        <end position="525"/>
    </location>
</feature>
<dbReference type="NCBIfam" id="NF003404">
    <property type="entry name" value="PRK04750.1"/>
    <property type="match status" value="1"/>
</dbReference>
<comment type="similarity">
    <text evidence="2">Belongs to the protein kinase superfamily. ADCK protein kinase family.</text>
</comment>
<accession>A0A139SWL1</accession>
<dbReference type="PANTHER" id="PTHR10566">
    <property type="entry name" value="CHAPERONE-ACTIVITY OF BC1 COMPLEX CABC1 -RELATED"/>
    <property type="match status" value="1"/>
</dbReference>
<feature type="domain" description="ABC1 atypical kinase-like" evidence="14">
    <location>
        <begin position="93"/>
        <end position="341"/>
    </location>
</feature>
<keyword evidence="15" id="KW-0830">Ubiquinone</keyword>
<keyword evidence="6" id="KW-0831">Ubiquinone biosynthesis</keyword>
<evidence type="ECO:0000259" key="14">
    <source>
        <dbReference type="Pfam" id="PF03109"/>
    </source>
</evidence>
<evidence type="ECO:0000313" key="16">
    <source>
        <dbReference type="Proteomes" id="UP000072660"/>
    </source>
</evidence>
<evidence type="ECO:0000256" key="9">
    <source>
        <dbReference type="ARBA" id="ARBA00022777"/>
    </source>
</evidence>
<evidence type="ECO:0000256" key="3">
    <source>
        <dbReference type="ARBA" id="ARBA00022475"/>
    </source>
</evidence>
<name>A0A139SWL1_9GAMM</name>
<evidence type="ECO:0000256" key="7">
    <source>
        <dbReference type="ARBA" id="ARBA00022692"/>
    </source>
</evidence>
<dbReference type="SUPFAM" id="SSF56112">
    <property type="entry name" value="Protein kinase-like (PK-like)"/>
    <property type="match status" value="1"/>
</dbReference>
<dbReference type="RefSeq" id="WP_068387882.1">
    <property type="nucleotide sequence ID" value="NZ_LSZO01000058.1"/>
</dbReference>
<organism evidence="15 16">
    <name type="scientific">Ventosimonas gracilis</name>
    <dbReference type="NCBI Taxonomy" id="1680762"/>
    <lineage>
        <taxon>Bacteria</taxon>
        <taxon>Pseudomonadati</taxon>
        <taxon>Pseudomonadota</taxon>
        <taxon>Gammaproteobacteria</taxon>
        <taxon>Pseudomonadales</taxon>
        <taxon>Ventosimonadaceae</taxon>
        <taxon>Ventosimonas</taxon>
    </lineage>
</organism>
<keyword evidence="8" id="KW-0547">Nucleotide-binding</keyword>
<keyword evidence="12 13" id="KW-0472">Membrane</keyword>
<dbReference type="Pfam" id="PF03109">
    <property type="entry name" value="ABC1"/>
    <property type="match status" value="1"/>
</dbReference>
<evidence type="ECO:0000256" key="5">
    <source>
        <dbReference type="ARBA" id="ARBA00022679"/>
    </source>
</evidence>
<evidence type="ECO:0000256" key="12">
    <source>
        <dbReference type="ARBA" id="ARBA00023136"/>
    </source>
</evidence>
<evidence type="ECO:0000256" key="11">
    <source>
        <dbReference type="ARBA" id="ARBA00022989"/>
    </source>
</evidence>
<evidence type="ECO:0000256" key="2">
    <source>
        <dbReference type="ARBA" id="ARBA00009670"/>
    </source>
</evidence>
<keyword evidence="4" id="KW-0997">Cell inner membrane</keyword>
<keyword evidence="9" id="KW-0418">Kinase</keyword>
<dbReference type="NCBIfam" id="TIGR01982">
    <property type="entry name" value="UbiB"/>
    <property type="match status" value="1"/>
</dbReference>
<dbReference type="InterPro" id="IPR004147">
    <property type="entry name" value="ABC1_dom"/>
</dbReference>
<comment type="caution">
    <text evidence="15">The sequence shown here is derived from an EMBL/GenBank/DDBJ whole genome shotgun (WGS) entry which is preliminary data.</text>
</comment>
<dbReference type="AlphaFoldDB" id="A0A139SWL1"/>
<keyword evidence="11 13" id="KW-1133">Transmembrane helix</keyword>
<keyword evidence="16" id="KW-1185">Reference proteome</keyword>
<sequence length="527" mass="60130">MSLLAIRRLLAILRVVIRYRLDDLLFAARLPWWLAVLRFVLPWRLLPRKHYPRGEALKLALQDLGPIFIKFGQMLSTRRDLLAPDIAAELCFLQDKVPPFDPAQAQSMIEAQFGDSVENLFAWFEAAPLASASIAQVHAARLTNGDEVIIKVIRPNLEAVIHADIAWLFALGRFAERLSSEARRLHLVDVVSDYEKIIFDELDLLREAANASQFRRNFANSPKLYVPRVYWPLCRARVLVMERINGIPVTDLAALKAQNTDFRRLAESGVELFFTQLFRDNFFHADMHPGNIFVSRAHPQNPQYIAIDFGIVGSLSTEDKDYLAHNLMAFFNRDYRKVAQLHIDSGWVAAGTRVEDFEAAVRTVCEPIFELPLKDISFGHLLLRLFQIARRFDMEVQPQLVLLQKTLLNIEGLGRQLYPELNLWETAKPFIERWMRERVSPKQIFNHLKSQLEQLPQLVRSTQMAMERLAEPPPAPPNSHLLERGIGVALLVVTALQQTSSIMPDSSSTLLLPALLGAVGLYLILRR</sequence>
<evidence type="ECO:0000256" key="4">
    <source>
        <dbReference type="ARBA" id="ARBA00022519"/>
    </source>
</evidence>
<keyword evidence="7 13" id="KW-0812">Transmembrane</keyword>
<dbReference type="GO" id="GO:0006744">
    <property type="term" value="P:ubiquinone biosynthetic process"/>
    <property type="evidence" value="ECO:0007669"/>
    <property type="project" value="UniProtKB-UniPathway"/>
</dbReference>
<protein>
    <submittedName>
        <fullName evidence="15">Ubiquinone biosynthesis protein UbiB</fullName>
    </submittedName>
</protein>
<evidence type="ECO:0000256" key="10">
    <source>
        <dbReference type="ARBA" id="ARBA00022840"/>
    </source>
</evidence>
<dbReference type="EMBL" id="LSZO01000058">
    <property type="protein sequence ID" value="KXU38968.1"/>
    <property type="molecule type" value="Genomic_DNA"/>
</dbReference>
<dbReference type="InterPro" id="IPR045308">
    <property type="entry name" value="UbiB_bact"/>
</dbReference>
<dbReference type="InterPro" id="IPR011009">
    <property type="entry name" value="Kinase-like_dom_sf"/>
</dbReference>
<reference evidence="15 16" key="1">
    <citation type="submission" date="2016-02" db="EMBL/GenBank/DDBJ databases">
        <authorList>
            <person name="Wen L."/>
            <person name="He K."/>
            <person name="Yang H."/>
        </authorList>
    </citation>
    <scope>NUCLEOTIDE SEQUENCE [LARGE SCALE GENOMIC DNA]</scope>
    <source>
        <strain evidence="15 16">CV58</strain>
    </source>
</reference>
<evidence type="ECO:0000256" key="1">
    <source>
        <dbReference type="ARBA" id="ARBA00005020"/>
    </source>
</evidence>
<keyword evidence="10" id="KW-0067">ATP-binding</keyword>
<evidence type="ECO:0000256" key="13">
    <source>
        <dbReference type="SAM" id="Phobius"/>
    </source>
</evidence>
<evidence type="ECO:0000256" key="8">
    <source>
        <dbReference type="ARBA" id="ARBA00022741"/>
    </source>
</evidence>
<evidence type="ECO:0000256" key="6">
    <source>
        <dbReference type="ARBA" id="ARBA00022688"/>
    </source>
</evidence>
<gene>
    <name evidence="15" type="ORF">AXE65_11025</name>
</gene>
<dbReference type="OrthoDB" id="9795390at2"/>
<proteinExistence type="inferred from homology"/>
<dbReference type="GO" id="GO:0005524">
    <property type="term" value="F:ATP binding"/>
    <property type="evidence" value="ECO:0007669"/>
    <property type="project" value="UniProtKB-KW"/>
</dbReference>
<dbReference type="PANTHER" id="PTHR10566:SF113">
    <property type="entry name" value="PROTEIN ACTIVITY OF BC1 COMPLEX KINASE 7, CHLOROPLASTIC"/>
    <property type="match status" value="1"/>
</dbReference>
<dbReference type="CDD" id="cd13972">
    <property type="entry name" value="UbiB"/>
    <property type="match status" value="1"/>
</dbReference>
<keyword evidence="3" id="KW-1003">Cell membrane</keyword>
<keyword evidence="5" id="KW-0808">Transferase</keyword>
<comment type="pathway">
    <text evidence="1">Cofactor biosynthesis; ubiquinone biosynthesis [regulation].</text>
</comment>